<dbReference type="Proteomes" id="UP000294621">
    <property type="component" value="Unassembled WGS sequence"/>
</dbReference>
<keyword evidence="1" id="KW-0812">Transmembrane</keyword>
<reference evidence="2 3" key="1">
    <citation type="submission" date="2019-03" db="EMBL/GenBank/DDBJ databases">
        <title>Genome Sequencing and Assembly of Various Microbes Isolated from Partially Reclaimed Soil and Acid Mine Drainage (AMD) Site.</title>
        <authorList>
            <person name="Steinbock B."/>
            <person name="Bechtold R."/>
            <person name="Sevigny J.L."/>
            <person name="Thomas D."/>
            <person name="Cuthill L.R."/>
            <person name="Aveiro Johannsen E.J."/>
            <person name="Thomas K."/>
            <person name="Ghosh A."/>
        </authorList>
    </citation>
    <scope>NUCLEOTIDE SEQUENCE [LARGE SCALE GENOMIC DNA]</scope>
    <source>
        <strain evidence="2 3">S-A1</strain>
    </source>
</reference>
<organism evidence="2 3">
    <name type="scientific">Arthrobacter nitrophenolicus</name>
    <dbReference type="NCBI Taxonomy" id="683150"/>
    <lineage>
        <taxon>Bacteria</taxon>
        <taxon>Bacillati</taxon>
        <taxon>Actinomycetota</taxon>
        <taxon>Actinomycetes</taxon>
        <taxon>Micrococcales</taxon>
        <taxon>Micrococcaceae</taxon>
        <taxon>Arthrobacter</taxon>
    </lineage>
</organism>
<feature type="transmembrane region" description="Helical" evidence="1">
    <location>
        <begin position="16"/>
        <end position="39"/>
    </location>
</feature>
<proteinExistence type="predicted"/>
<evidence type="ECO:0000313" key="2">
    <source>
        <dbReference type="EMBL" id="TDL32422.1"/>
    </source>
</evidence>
<keyword evidence="1" id="KW-1133">Transmembrane helix</keyword>
<sequence length="156" mass="17015">MQAEPGFYSPLQYSPVWMWAGLALLAVVAGWYVFVFAATRHPRTTAHRMRAASLTDLPALKAAYLQRIDDVERAAAAGQRSVRASHQDLSRLLRSFVRDASGVDALRMTRQDLERHPLPAAASAVGALYPGEFGQEPLPPVSTAAARARETVSTWG</sequence>
<comment type="caution">
    <text evidence="2">The sequence shown here is derived from an EMBL/GenBank/DDBJ whole genome shotgun (WGS) entry which is preliminary data.</text>
</comment>
<accession>A0A4R5XN80</accession>
<name>A0A4R5XN80_9MICC</name>
<evidence type="ECO:0008006" key="4">
    <source>
        <dbReference type="Google" id="ProtNLM"/>
    </source>
</evidence>
<gene>
    <name evidence="2" type="ORF">E2R57_19420</name>
</gene>
<protein>
    <recommendedName>
        <fullName evidence="4">DUF4381 domain-containing protein</fullName>
    </recommendedName>
</protein>
<evidence type="ECO:0000256" key="1">
    <source>
        <dbReference type="SAM" id="Phobius"/>
    </source>
</evidence>
<dbReference type="EMBL" id="SMZQ01000013">
    <property type="protein sequence ID" value="TDL32422.1"/>
    <property type="molecule type" value="Genomic_DNA"/>
</dbReference>
<dbReference type="OrthoDB" id="5079845at2"/>
<evidence type="ECO:0000313" key="3">
    <source>
        <dbReference type="Proteomes" id="UP000294621"/>
    </source>
</evidence>
<keyword evidence="1" id="KW-0472">Membrane</keyword>
<dbReference type="RefSeq" id="WP_133351843.1">
    <property type="nucleotide sequence ID" value="NZ_SMZQ01000013.1"/>
</dbReference>
<dbReference type="AlphaFoldDB" id="A0A4R5XN80"/>
<dbReference type="STRING" id="683150.G205_01004"/>